<dbReference type="InterPro" id="IPR017923">
    <property type="entry name" value="TFIIS_N"/>
</dbReference>
<feature type="region of interest" description="Disordered" evidence="2">
    <location>
        <begin position="210"/>
        <end position="234"/>
    </location>
</feature>
<name>A0AAD9JX76_9ANNE</name>
<accession>A0AAD9JX76</accession>
<feature type="compositionally biased region" description="Low complexity" evidence="2">
    <location>
        <begin position="121"/>
        <end position="136"/>
    </location>
</feature>
<evidence type="ECO:0000256" key="1">
    <source>
        <dbReference type="PROSITE-ProRule" id="PRU00649"/>
    </source>
</evidence>
<feature type="compositionally biased region" description="Polar residues" evidence="2">
    <location>
        <begin position="490"/>
        <end position="506"/>
    </location>
</feature>
<dbReference type="GO" id="GO:0006357">
    <property type="term" value="P:regulation of transcription by RNA polymerase II"/>
    <property type="evidence" value="ECO:0007669"/>
    <property type="project" value="InterPro"/>
</dbReference>
<proteinExistence type="predicted"/>
<protein>
    <recommendedName>
        <fullName evidence="3">TFIIS N-terminal domain-containing protein</fullName>
    </recommendedName>
</protein>
<feature type="compositionally biased region" description="Polar residues" evidence="2">
    <location>
        <begin position="279"/>
        <end position="289"/>
    </location>
</feature>
<dbReference type="PANTHER" id="PTHR15201:SF1">
    <property type="entry name" value="MEDIATOR OF RNA POLYMERASE II TRANSCRIPTION SUBUNIT 26"/>
    <property type="match status" value="1"/>
</dbReference>
<dbReference type="SUPFAM" id="SSF47676">
    <property type="entry name" value="Conserved domain common to transcription factors TFIIS, elongin A, CRSP70"/>
    <property type="match status" value="1"/>
</dbReference>
<comment type="subcellular location">
    <subcellularLocation>
        <location evidence="1">Nucleus</location>
    </subcellularLocation>
</comment>
<evidence type="ECO:0000256" key="2">
    <source>
        <dbReference type="SAM" id="MobiDB-lite"/>
    </source>
</evidence>
<dbReference type="CDD" id="cd00183">
    <property type="entry name" value="TFIIS_I"/>
    <property type="match status" value="1"/>
</dbReference>
<dbReference type="PROSITE" id="PS51319">
    <property type="entry name" value="TFIIS_N"/>
    <property type="match status" value="1"/>
</dbReference>
<feature type="compositionally biased region" description="Polar residues" evidence="2">
    <location>
        <begin position="143"/>
        <end position="166"/>
    </location>
</feature>
<sequence>MLQVVDMSSVLEVLSILEKYPVTKEQLEASIHLKPFLHLFQQTRIGRLVNDLRRKTSNRDLARRAKNLVRKWRDFISLPNTVNGESRITAGGVPTAAQCNSVPAHLHQGSGSKPTSPASRPGTPSSGKSSISPPNSHYAASLPASSRPGTPSIHSHLSPRLSTSKPVSPLAGSINNTCKHGTTRSPETRPAGEQAGITACQVGKTSCTHETVSKGNVANKRKRRPVGALETPPPAKCLLISDANSNSSHGAQKNGSDGIYRKAINGAMSVGHCSKPSDTRSCASQSESASLLHVHRVSPSAHGPSAGAQNATKTSKQNSGDTRNACTSQAASSSHTDGWPSVPSNRLDQSILDRNPLTVRTPKVKTTAELIQELHNRAGMKLSGSKTVTKIAMNQIEKEPDFTYDTVVPPEAKPRHRRKPNTAVAPPSSSEKSLSKTKSEMVQKFLQSSVPDEPSPPAYNSLMDLIKQEEQKVESDSPVNMEVTQEEDSQSSFISVPSEPGVQSTKPLDPWSLLPPLDLDSVDLSEDTYQVTEQPAITECDVDRVLTEQWPGVNGQFDANRQWHHWNQVYSVPSSGNNLLHILPYVCLD</sequence>
<dbReference type="AlphaFoldDB" id="A0AAD9JX76"/>
<dbReference type="EMBL" id="JAODUP010000145">
    <property type="protein sequence ID" value="KAK2159840.1"/>
    <property type="molecule type" value="Genomic_DNA"/>
</dbReference>
<feature type="region of interest" description="Disordered" evidence="2">
    <location>
        <begin position="485"/>
        <end position="509"/>
    </location>
</feature>
<comment type="caution">
    <text evidence="4">The sequence shown here is derived from an EMBL/GenBank/DDBJ whole genome shotgun (WGS) entry which is preliminary data.</text>
</comment>
<dbReference type="Proteomes" id="UP001208570">
    <property type="component" value="Unassembled WGS sequence"/>
</dbReference>
<feature type="domain" description="TFIIS N-terminal" evidence="3">
    <location>
        <begin position="1"/>
        <end position="79"/>
    </location>
</feature>
<feature type="region of interest" description="Disordered" evidence="2">
    <location>
        <begin position="271"/>
        <end position="354"/>
    </location>
</feature>
<gene>
    <name evidence="4" type="ORF">LSH36_145g06022</name>
</gene>
<dbReference type="Pfam" id="PF15693">
    <property type="entry name" value="Med26_C"/>
    <property type="match status" value="1"/>
</dbReference>
<dbReference type="InterPro" id="IPR035441">
    <property type="entry name" value="TFIIS/LEDGF_dom_sf"/>
</dbReference>
<feature type="compositionally biased region" description="Polar residues" evidence="2">
    <location>
        <begin position="173"/>
        <end position="185"/>
    </location>
</feature>
<evidence type="ECO:0000313" key="5">
    <source>
        <dbReference type="Proteomes" id="UP001208570"/>
    </source>
</evidence>
<keyword evidence="1" id="KW-0539">Nucleus</keyword>
<dbReference type="InterPro" id="IPR042376">
    <property type="entry name" value="MED26"/>
</dbReference>
<dbReference type="Gene3D" id="1.20.930.10">
    <property type="entry name" value="Conserved domain common to transcription factors TFIIS, elongin A, CRSP70"/>
    <property type="match status" value="1"/>
</dbReference>
<dbReference type="GO" id="GO:0016592">
    <property type="term" value="C:mediator complex"/>
    <property type="evidence" value="ECO:0007669"/>
    <property type="project" value="InterPro"/>
</dbReference>
<dbReference type="GO" id="GO:0003712">
    <property type="term" value="F:transcription coregulator activity"/>
    <property type="evidence" value="ECO:0007669"/>
    <property type="project" value="TreeGrafter"/>
</dbReference>
<evidence type="ECO:0000313" key="4">
    <source>
        <dbReference type="EMBL" id="KAK2159840.1"/>
    </source>
</evidence>
<feature type="region of interest" description="Disordered" evidence="2">
    <location>
        <begin position="103"/>
        <end position="193"/>
    </location>
</feature>
<reference evidence="4" key="1">
    <citation type="journal article" date="2023" name="Mol. Biol. Evol.">
        <title>Third-Generation Sequencing Reveals the Adaptive Role of the Epigenome in Three Deep-Sea Polychaetes.</title>
        <authorList>
            <person name="Perez M."/>
            <person name="Aroh O."/>
            <person name="Sun Y."/>
            <person name="Lan Y."/>
            <person name="Juniper S.K."/>
            <person name="Young C.R."/>
            <person name="Angers B."/>
            <person name="Qian P.Y."/>
        </authorList>
    </citation>
    <scope>NUCLEOTIDE SEQUENCE</scope>
    <source>
        <strain evidence="4">P08H-3</strain>
    </source>
</reference>
<dbReference type="InterPro" id="IPR031416">
    <property type="entry name" value="Med26_C"/>
</dbReference>
<feature type="compositionally biased region" description="Polar residues" evidence="2">
    <location>
        <begin position="109"/>
        <end position="118"/>
    </location>
</feature>
<feature type="compositionally biased region" description="Polar residues" evidence="2">
    <location>
        <begin position="307"/>
        <end position="348"/>
    </location>
</feature>
<dbReference type="GO" id="GO:0010628">
    <property type="term" value="P:positive regulation of gene expression"/>
    <property type="evidence" value="ECO:0007669"/>
    <property type="project" value="TreeGrafter"/>
</dbReference>
<keyword evidence="5" id="KW-1185">Reference proteome</keyword>
<dbReference type="GO" id="GO:0070847">
    <property type="term" value="C:core mediator complex"/>
    <property type="evidence" value="ECO:0007669"/>
    <property type="project" value="TreeGrafter"/>
</dbReference>
<dbReference type="PANTHER" id="PTHR15201">
    <property type="entry name" value="CRSP70"/>
    <property type="match status" value="1"/>
</dbReference>
<dbReference type="Pfam" id="PF08711">
    <property type="entry name" value="Med26"/>
    <property type="match status" value="1"/>
</dbReference>
<evidence type="ECO:0000259" key="3">
    <source>
        <dbReference type="PROSITE" id="PS51319"/>
    </source>
</evidence>
<organism evidence="4 5">
    <name type="scientific">Paralvinella palmiformis</name>
    <dbReference type="NCBI Taxonomy" id="53620"/>
    <lineage>
        <taxon>Eukaryota</taxon>
        <taxon>Metazoa</taxon>
        <taxon>Spiralia</taxon>
        <taxon>Lophotrochozoa</taxon>
        <taxon>Annelida</taxon>
        <taxon>Polychaeta</taxon>
        <taxon>Sedentaria</taxon>
        <taxon>Canalipalpata</taxon>
        <taxon>Terebellida</taxon>
        <taxon>Terebelliformia</taxon>
        <taxon>Alvinellidae</taxon>
        <taxon>Paralvinella</taxon>
    </lineage>
</organism>
<feature type="region of interest" description="Disordered" evidence="2">
    <location>
        <begin position="408"/>
        <end position="456"/>
    </location>
</feature>